<keyword evidence="2" id="KW-1185">Reference proteome</keyword>
<evidence type="ECO:0000313" key="2">
    <source>
        <dbReference type="Proteomes" id="UP000801492"/>
    </source>
</evidence>
<organism evidence="1 2">
    <name type="scientific">Ignelater luminosus</name>
    <name type="common">Cucubano</name>
    <name type="synonym">Pyrophorus luminosus</name>
    <dbReference type="NCBI Taxonomy" id="2038154"/>
    <lineage>
        <taxon>Eukaryota</taxon>
        <taxon>Metazoa</taxon>
        <taxon>Ecdysozoa</taxon>
        <taxon>Arthropoda</taxon>
        <taxon>Hexapoda</taxon>
        <taxon>Insecta</taxon>
        <taxon>Pterygota</taxon>
        <taxon>Neoptera</taxon>
        <taxon>Endopterygota</taxon>
        <taxon>Coleoptera</taxon>
        <taxon>Polyphaga</taxon>
        <taxon>Elateriformia</taxon>
        <taxon>Elateroidea</taxon>
        <taxon>Elateridae</taxon>
        <taxon>Agrypninae</taxon>
        <taxon>Pyrophorini</taxon>
        <taxon>Ignelater</taxon>
    </lineage>
</organism>
<gene>
    <name evidence="1" type="ORF">ILUMI_11508</name>
</gene>
<evidence type="ECO:0000313" key="1">
    <source>
        <dbReference type="EMBL" id="KAF2894666.1"/>
    </source>
</evidence>
<proteinExistence type="predicted"/>
<dbReference type="AlphaFoldDB" id="A0A8K0D000"/>
<comment type="caution">
    <text evidence="1">The sequence shown here is derived from an EMBL/GenBank/DDBJ whole genome shotgun (WGS) entry which is preliminary data.</text>
</comment>
<protein>
    <submittedName>
        <fullName evidence="1">Uncharacterized protein</fullName>
    </submittedName>
</protein>
<reference evidence="1" key="1">
    <citation type="submission" date="2019-08" db="EMBL/GenBank/DDBJ databases">
        <title>The genome of the North American firefly Photinus pyralis.</title>
        <authorList>
            <consortium name="Photinus pyralis genome working group"/>
            <person name="Fallon T.R."/>
            <person name="Sander Lower S.E."/>
            <person name="Weng J.-K."/>
        </authorList>
    </citation>
    <scope>NUCLEOTIDE SEQUENCE</scope>
    <source>
        <strain evidence="1">TRF0915ILg1</strain>
        <tissue evidence="1">Whole body</tissue>
    </source>
</reference>
<dbReference type="Proteomes" id="UP000801492">
    <property type="component" value="Unassembled WGS sequence"/>
</dbReference>
<sequence>MATKQTNQKEAIFEHPSVRRKTAADHGVPQTTLEEYVEEMKQGGEVTIGVPLVCQSVFNKKEEEELAAYLKHLEERVFGLTALYLRRSAYQMAIKNNKKHNFSTKKKMRMKTELLDHAPPGTTAACNPQGWITTEIFTICLVNHTLNIEVIDLALRNGMIMLCFPPYYMHKLQPADVAFMRPLSTYNDHATTSWL</sequence>
<dbReference type="EMBL" id="VTPC01006782">
    <property type="protein sequence ID" value="KAF2894666.1"/>
    <property type="molecule type" value="Genomic_DNA"/>
</dbReference>
<accession>A0A8K0D000</accession>
<name>A0A8K0D000_IGNLU</name>